<sequence>MESNEVVLWMEKCAPERLTANKVMLCTRNIFLLENMRDFYPDEYHAIIQSSGSAGIIKL</sequence>
<gene>
    <name evidence="1" type="ORF">MNV_1380005</name>
</gene>
<proteinExistence type="predicted"/>
<accession>A0A284VKN2</accession>
<evidence type="ECO:0000313" key="2">
    <source>
        <dbReference type="Proteomes" id="UP000218615"/>
    </source>
</evidence>
<dbReference type="EMBL" id="FZMP01000044">
    <property type="protein sequence ID" value="SNQ59818.1"/>
    <property type="molecule type" value="Genomic_DNA"/>
</dbReference>
<dbReference type="Proteomes" id="UP000218615">
    <property type="component" value="Unassembled WGS sequence"/>
</dbReference>
<evidence type="ECO:0000313" key="1">
    <source>
        <dbReference type="EMBL" id="SNQ59818.1"/>
    </source>
</evidence>
<organism evidence="1 2">
    <name type="scientific">Candidatus Methanoperedens nitratireducens</name>
    <dbReference type="NCBI Taxonomy" id="1392998"/>
    <lineage>
        <taxon>Archaea</taxon>
        <taxon>Methanobacteriati</taxon>
        <taxon>Methanobacteriota</taxon>
        <taxon>Stenosarchaea group</taxon>
        <taxon>Methanomicrobia</taxon>
        <taxon>Methanosarcinales</taxon>
        <taxon>ANME-2 cluster</taxon>
        <taxon>Candidatus Methanoperedentaceae</taxon>
        <taxon>Candidatus Methanoperedens</taxon>
    </lineage>
</organism>
<reference evidence="2" key="1">
    <citation type="submission" date="2017-06" db="EMBL/GenBank/DDBJ databases">
        <authorList>
            <person name="Cremers G."/>
        </authorList>
    </citation>
    <scope>NUCLEOTIDE SEQUENCE [LARGE SCALE GENOMIC DNA]</scope>
</reference>
<keyword evidence="2" id="KW-1185">Reference proteome</keyword>
<protein>
    <submittedName>
        <fullName evidence="1">Uncharacterized protein</fullName>
    </submittedName>
</protein>
<dbReference type="AlphaFoldDB" id="A0A284VKN2"/>
<dbReference type="RefSeq" id="WP_096204127.1">
    <property type="nucleotide sequence ID" value="NZ_FZMP01000044.1"/>
</dbReference>
<name>A0A284VKN2_9EURY</name>